<dbReference type="Pfam" id="PF00891">
    <property type="entry name" value="Methyltransf_2"/>
    <property type="match status" value="1"/>
</dbReference>
<dbReference type="PROSITE" id="PS51683">
    <property type="entry name" value="SAM_OMT_II"/>
    <property type="match status" value="1"/>
</dbReference>
<dbReference type="SUPFAM" id="SSF46785">
    <property type="entry name" value="Winged helix' DNA-binding domain"/>
    <property type="match status" value="1"/>
</dbReference>
<dbReference type="OrthoDB" id="1606438at2759"/>
<dbReference type="Pfam" id="PF08100">
    <property type="entry name" value="Dimerisation"/>
    <property type="match status" value="1"/>
</dbReference>
<keyword evidence="8" id="KW-1185">Reference proteome</keyword>
<gene>
    <name evidence="7" type="ORF">G2W53_010999</name>
</gene>
<keyword evidence="2 7" id="KW-0808">Transferase</keyword>
<evidence type="ECO:0000256" key="4">
    <source>
        <dbReference type="PIRSR" id="PIRSR005739-1"/>
    </source>
</evidence>
<feature type="domain" description="O-methyltransferase C-terminal" evidence="5">
    <location>
        <begin position="141"/>
        <end position="343"/>
    </location>
</feature>
<dbReference type="EMBL" id="JAAIUW010000004">
    <property type="protein sequence ID" value="KAF7836140.1"/>
    <property type="molecule type" value="Genomic_DNA"/>
</dbReference>
<evidence type="ECO:0000256" key="1">
    <source>
        <dbReference type="ARBA" id="ARBA00022603"/>
    </source>
</evidence>
<reference evidence="7" key="1">
    <citation type="submission" date="2020-09" db="EMBL/GenBank/DDBJ databases">
        <title>Genome-Enabled Discovery of Anthraquinone Biosynthesis in Senna tora.</title>
        <authorList>
            <person name="Kang S.-H."/>
            <person name="Pandey R.P."/>
            <person name="Lee C.-M."/>
            <person name="Sim J.-S."/>
            <person name="Jeong J.-T."/>
            <person name="Choi B.-S."/>
            <person name="Jung M."/>
            <person name="Ginzburg D."/>
            <person name="Zhao K."/>
            <person name="Won S.Y."/>
            <person name="Oh T.-J."/>
            <person name="Yu Y."/>
            <person name="Kim N.-H."/>
            <person name="Lee O.R."/>
            <person name="Lee T.-H."/>
            <person name="Bashyal P."/>
            <person name="Kim T.-S."/>
            <person name="Lee W.-H."/>
            <person name="Kawkins C."/>
            <person name="Kim C.-K."/>
            <person name="Kim J.S."/>
            <person name="Ahn B.O."/>
            <person name="Rhee S.Y."/>
            <person name="Sohng J.K."/>
        </authorList>
    </citation>
    <scope>NUCLEOTIDE SEQUENCE</scope>
    <source>
        <tissue evidence="7">Leaf</tissue>
    </source>
</reference>
<dbReference type="InterPro" id="IPR016461">
    <property type="entry name" value="COMT-like"/>
</dbReference>
<evidence type="ECO:0000259" key="6">
    <source>
        <dbReference type="Pfam" id="PF08100"/>
    </source>
</evidence>
<dbReference type="GO" id="GO:0008757">
    <property type="term" value="F:S-adenosylmethionine-dependent methyltransferase activity"/>
    <property type="evidence" value="ECO:0007669"/>
    <property type="project" value="UniProtKB-ARBA"/>
</dbReference>
<organism evidence="7 8">
    <name type="scientific">Senna tora</name>
    <dbReference type="NCBI Taxonomy" id="362788"/>
    <lineage>
        <taxon>Eukaryota</taxon>
        <taxon>Viridiplantae</taxon>
        <taxon>Streptophyta</taxon>
        <taxon>Embryophyta</taxon>
        <taxon>Tracheophyta</taxon>
        <taxon>Spermatophyta</taxon>
        <taxon>Magnoliopsida</taxon>
        <taxon>eudicotyledons</taxon>
        <taxon>Gunneridae</taxon>
        <taxon>Pentapetalae</taxon>
        <taxon>rosids</taxon>
        <taxon>fabids</taxon>
        <taxon>Fabales</taxon>
        <taxon>Fabaceae</taxon>
        <taxon>Caesalpinioideae</taxon>
        <taxon>Cassia clade</taxon>
        <taxon>Senna</taxon>
    </lineage>
</organism>
<dbReference type="Gene3D" id="3.40.50.150">
    <property type="entry name" value="Vaccinia Virus protein VP39"/>
    <property type="match status" value="1"/>
</dbReference>
<feature type="active site" description="Proton acceptor" evidence="4">
    <location>
        <position position="268"/>
    </location>
</feature>
<dbReference type="InterPro" id="IPR036390">
    <property type="entry name" value="WH_DNA-bd_sf"/>
</dbReference>
<dbReference type="InterPro" id="IPR029063">
    <property type="entry name" value="SAM-dependent_MTases_sf"/>
</dbReference>
<dbReference type="InterPro" id="IPR012967">
    <property type="entry name" value="COMT_dimerisation"/>
</dbReference>
<dbReference type="Proteomes" id="UP000634136">
    <property type="component" value="Unassembled WGS sequence"/>
</dbReference>
<dbReference type="Gene3D" id="1.10.10.10">
    <property type="entry name" value="Winged helix-like DNA-binding domain superfamily/Winged helix DNA-binding domain"/>
    <property type="match status" value="1"/>
</dbReference>
<evidence type="ECO:0000313" key="8">
    <source>
        <dbReference type="Proteomes" id="UP000634136"/>
    </source>
</evidence>
<dbReference type="InterPro" id="IPR001077">
    <property type="entry name" value="COMT_C"/>
</dbReference>
<evidence type="ECO:0000259" key="5">
    <source>
        <dbReference type="Pfam" id="PF00891"/>
    </source>
</evidence>
<accession>A0A834X1X8</accession>
<evidence type="ECO:0000313" key="7">
    <source>
        <dbReference type="EMBL" id="KAF7836140.1"/>
    </source>
</evidence>
<feature type="domain" description="O-methyltransferase dimerisation" evidence="6">
    <location>
        <begin position="46"/>
        <end position="113"/>
    </location>
</feature>
<dbReference type="GO" id="GO:0046983">
    <property type="term" value="F:protein dimerization activity"/>
    <property type="evidence" value="ECO:0007669"/>
    <property type="project" value="InterPro"/>
</dbReference>
<dbReference type="PIRSF" id="PIRSF005739">
    <property type="entry name" value="O-mtase"/>
    <property type="match status" value="1"/>
</dbReference>
<dbReference type="CDD" id="cd02440">
    <property type="entry name" value="AdoMet_MTases"/>
    <property type="match status" value="1"/>
</dbReference>
<evidence type="ECO:0000256" key="3">
    <source>
        <dbReference type="ARBA" id="ARBA00022691"/>
    </source>
</evidence>
<keyword evidence="1 7" id="KW-0489">Methyltransferase</keyword>
<evidence type="ECO:0000256" key="2">
    <source>
        <dbReference type="ARBA" id="ARBA00022679"/>
    </source>
</evidence>
<dbReference type="PANTHER" id="PTHR11746">
    <property type="entry name" value="O-METHYLTRANSFERASE"/>
    <property type="match status" value="1"/>
</dbReference>
<name>A0A834X1X8_9FABA</name>
<protein>
    <submittedName>
        <fullName evidence="7">Isoliquiritigenin 2'-O-methyltransferase-like</fullName>
    </submittedName>
</protein>
<comment type="caution">
    <text evidence="7">The sequence shown here is derived from an EMBL/GenBank/DDBJ whole genome shotgun (WGS) entry which is preliminary data.</text>
</comment>
<sequence>MLIDFDNAVQQAGGIQKYLYLAAKSNRYCCTVKYANSNKTNLCLNQIQTSALNAAIELNLFEIIARAHGGRHVSASEVASQLPNLVQHQDLAFRLDRLLRLLVHSSLLTCSYVANQGGDTQGERERDSMGFLLWANSLVNFKDAITDKDTDLFKKVHGISFFHYAQKDPTLINLFNKSMSNLSFIFMKRILEVYKGFEGISTLVDVGGGNSQTLKMILSKYPSIKGINFDLPHVIQKAPSHPGIEHIGGDMFVSVPKGDAIILKNVCHNWSDENCIKIMRKCYEALAENGKLIVVEFIMPEVDTMASEEGKYLCSLDNLMFLFDGRERSEKEMESLCKTSGFSAFKIASRAFSILGVMEFYK</sequence>
<keyword evidence="3" id="KW-0949">S-adenosyl-L-methionine</keyword>
<dbReference type="SUPFAM" id="SSF53335">
    <property type="entry name" value="S-adenosyl-L-methionine-dependent methyltransferases"/>
    <property type="match status" value="1"/>
</dbReference>
<dbReference type="GO" id="GO:0032259">
    <property type="term" value="P:methylation"/>
    <property type="evidence" value="ECO:0007669"/>
    <property type="project" value="UniProtKB-KW"/>
</dbReference>
<dbReference type="AlphaFoldDB" id="A0A834X1X8"/>
<proteinExistence type="predicted"/>
<dbReference type="GO" id="GO:0008171">
    <property type="term" value="F:O-methyltransferase activity"/>
    <property type="evidence" value="ECO:0007669"/>
    <property type="project" value="InterPro"/>
</dbReference>
<dbReference type="InterPro" id="IPR036388">
    <property type="entry name" value="WH-like_DNA-bd_sf"/>
</dbReference>